<proteinExistence type="predicted"/>
<sequence length="225" mass="26783">MRFWKSRKFLVLTSVAFIVSGLIFYFFYGMPWNLITYKGMFESYLENKYEEDFVIAEISYDLLHGGGTYHAYAYSKNNPEVMFYVGQNVRQEELEDSYHYEMWRFQAHNEWTPIIEEIFPTKFNHSVEVRDFLDPTDTESSTLSNYKDMVTLEIGVAMNNTTITRENKETELRKVYKLLEDLNKRGVNLHHFGVDYKNKTLQLNNHEVRSVKQHGDLVNVLMDYK</sequence>
<evidence type="ECO:0000256" key="1">
    <source>
        <dbReference type="SAM" id="Phobius"/>
    </source>
</evidence>
<dbReference type="AlphaFoldDB" id="A0A6M0QC97"/>
<gene>
    <name evidence="2" type="ORF">G4D63_16415</name>
</gene>
<accession>A0A6M0QC97</accession>
<organism evidence="2 3">
    <name type="scientific">Bacillus mesophilus</name>
    <dbReference type="NCBI Taxonomy" id="1808955"/>
    <lineage>
        <taxon>Bacteria</taxon>
        <taxon>Bacillati</taxon>
        <taxon>Bacillota</taxon>
        <taxon>Bacilli</taxon>
        <taxon>Bacillales</taxon>
        <taxon>Bacillaceae</taxon>
        <taxon>Bacillus</taxon>
    </lineage>
</organism>
<comment type="caution">
    <text evidence="2">The sequence shown here is derived from an EMBL/GenBank/DDBJ whole genome shotgun (WGS) entry which is preliminary data.</text>
</comment>
<reference evidence="2 3" key="1">
    <citation type="submission" date="2020-02" db="EMBL/GenBank/DDBJ databases">
        <title>Bacillus aquiflavi sp. nov., isolated from yellow water of strong flavor Chinese baijiu in Yibin region of China.</title>
        <authorList>
            <person name="Xie J."/>
        </authorList>
    </citation>
    <scope>NUCLEOTIDE SEQUENCE [LARGE SCALE GENOMIC DNA]</scope>
    <source>
        <strain evidence="2 3">SA4</strain>
    </source>
</reference>
<feature type="transmembrane region" description="Helical" evidence="1">
    <location>
        <begin position="9"/>
        <end position="28"/>
    </location>
</feature>
<protein>
    <submittedName>
        <fullName evidence="2">Uncharacterized protein</fullName>
    </submittedName>
</protein>
<dbReference type="EMBL" id="JAAIWM010000006">
    <property type="protein sequence ID" value="NEY73319.1"/>
    <property type="molecule type" value="Genomic_DNA"/>
</dbReference>
<dbReference type="RefSeq" id="WP_163180789.1">
    <property type="nucleotide sequence ID" value="NZ_JAAIWM010000006.1"/>
</dbReference>
<evidence type="ECO:0000313" key="3">
    <source>
        <dbReference type="Proteomes" id="UP000481043"/>
    </source>
</evidence>
<name>A0A6M0QC97_9BACI</name>
<evidence type="ECO:0000313" key="2">
    <source>
        <dbReference type="EMBL" id="NEY73319.1"/>
    </source>
</evidence>
<keyword evidence="1" id="KW-0812">Transmembrane</keyword>
<keyword evidence="3" id="KW-1185">Reference proteome</keyword>
<keyword evidence="1" id="KW-1133">Transmembrane helix</keyword>
<dbReference type="Proteomes" id="UP000481043">
    <property type="component" value="Unassembled WGS sequence"/>
</dbReference>
<keyword evidence="1" id="KW-0472">Membrane</keyword>